<proteinExistence type="predicted"/>
<dbReference type="AlphaFoldDB" id="A0A0Q9YXU0"/>
<evidence type="ECO:0000313" key="5">
    <source>
        <dbReference type="EMBL" id="MCS5710534.1"/>
    </source>
</evidence>
<dbReference type="Proteomes" id="UP000051497">
    <property type="component" value="Unassembled WGS sequence"/>
</dbReference>
<evidence type="ECO:0000256" key="1">
    <source>
        <dbReference type="SAM" id="Coils"/>
    </source>
</evidence>
<dbReference type="Pfam" id="PF00620">
    <property type="entry name" value="RhoGAP"/>
    <property type="match status" value="1"/>
</dbReference>
<name>A0A0Q9YXU0_9GAMM</name>
<dbReference type="InterPro" id="IPR000198">
    <property type="entry name" value="RhoGAP_dom"/>
</dbReference>
<keyword evidence="6" id="KW-1185">Reference proteome</keyword>
<reference evidence="5" key="2">
    <citation type="journal article" date="2016" name="Genome Announc.">
        <title>Draft Genome Sequences of Two Novel Amoeba-Resistant Intranuclear Bacteria, 'Candidatus Berkiella cookevillensis' and 'Candidatus Berkiella aquae'.</title>
        <authorList>
            <person name="Mehari Y.T."/>
            <person name="Arivett B.A."/>
            <person name="Farone A.L."/>
            <person name="Gunderson J.H."/>
            <person name="Farone M.B."/>
        </authorList>
    </citation>
    <scope>NUCLEOTIDE SEQUENCE</scope>
    <source>
        <strain evidence="5">HT99</strain>
    </source>
</reference>
<sequence length="363" mass="40718">MAAEGPIQQTLRVFESINAHFLAHPELLNTDGIFRISSGGRTHIDLVENIQNHKKIDWTQYSAYDLANALKYTLLQVKLLPATDVRVKSLVEKLESGNSQGAFLDFINSLDTNNNDREIAQILNIALDISRRTAIQQKYNRMTPLNLAVVWGPAIQDSLSMEPAGKDLHANVFFTMNLVNPAVEEAIEAGLAKVVPEVLELRQRTLADAEAAYQGATAMLKIAAPKMEALRMQEMELQKALAVHESMLEKGKLSRAEKKKLKNEIIPEYKKAIETLQKQLDNWKVEAKRHLKIMTGFEELFKLITGSCDRLVGMLGDRSADEALMNAAPVFTVQFDQQDAEQTHEQEEQAKMQEPASAERARL</sequence>
<evidence type="ECO:0000313" key="6">
    <source>
        <dbReference type="Proteomes" id="UP000051497"/>
    </source>
</evidence>
<evidence type="ECO:0000256" key="2">
    <source>
        <dbReference type="SAM" id="MobiDB-lite"/>
    </source>
</evidence>
<dbReference type="SUPFAM" id="SSF48350">
    <property type="entry name" value="GTPase activation domain, GAP"/>
    <property type="match status" value="1"/>
</dbReference>
<dbReference type="Gene3D" id="1.10.555.10">
    <property type="entry name" value="Rho GTPase activation protein"/>
    <property type="match status" value="1"/>
</dbReference>
<dbReference type="OrthoDB" id="5652643at2"/>
<feature type="region of interest" description="Disordered" evidence="2">
    <location>
        <begin position="338"/>
        <end position="363"/>
    </location>
</feature>
<organism evidence="4">
    <name type="scientific">Candidatus Berkiella aquae</name>
    <dbReference type="NCBI Taxonomy" id="295108"/>
    <lineage>
        <taxon>Bacteria</taxon>
        <taxon>Pseudomonadati</taxon>
        <taxon>Pseudomonadota</taxon>
        <taxon>Gammaproteobacteria</taxon>
        <taxon>Candidatus Berkiellales</taxon>
        <taxon>Candidatus Berkiellaceae</taxon>
        <taxon>Candidatus Berkiella</taxon>
    </lineage>
</organism>
<reference evidence="4" key="1">
    <citation type="submission" date="2015-09" db="EMBL/GenBank/DDBJ databases">
        <title>Draft Genome Sequences of Two Novel Amoeba-resistant Intranuclear Bacteria, Candidatus Berkiella cookevillensis and Candidatus Berkiella aquae.</title>
        <authorList>
            <person name="Mehari Y.T."/>
            <person name="Arivett B.A."/>
            <person name="Farone A.L."/>
            <person name="Gunderson J.H."/>
            <person name="Farone M.B."/>
        </authorList>
    </citation>
    <scope>NUCLEOTIDE SEQUENCE [LARGE SCALE GENOMIC DNA]</scope>
    <source>
        <strain evidence="4">HT99</strain>
    </source>
</reference>
<reference evidence="5" key="3">
    <citation type="submission" date="2021-06" db="EMBL/GenBank/DDBJ databases">
        <title>Genomic Description and Analysis of Intracellular Bacteria, Candidatus Berkiella cookevillensis and Candidatus Berkiella aquae.</title>
        <authorList>
            <person name="Kidane D.T."/>
            <person name="Mehari Y.T."/>
            <person name="Rice F.C."/>
            <person name="Arivett B.A."/>
            <person name="Farone A.L."/>
            <person name="Berk S.G."/>
            <person name="Farone M.B."/>
        </authorList>
    </citation>
    <scope>NUCLEOTIDE SEQUENCE</scope>
    <source>
        <strain evidence="5">HT99</strain>
    </source>
</reference>
<dbReference type="EMBL" id="LKAJ02000001">
    <property type="protein sequence ID" value="MCS5710534.1"/>
    <property type="molecule type" value="Genomic_DNA"/>
</dbReference>
<protein>
    <submittedName>
        <fullName evidence="4">RhoGAP domain protein</fullName>
    </submittedName>
</protein>
<dbReference type="InterPro" id="IPR008936">
    <property type="entry name" value="Rho_GTPase_activation_prot"/>
</dbReference>
<accession>A0A0Q9YXU0</accession>
<dbReference type="EMBL" id="LKAJ01000003">
    <property type="protein sequence ID" value="KRG21774.1"/>
    <property type="molecule type" value="Genomic_DNA"/>
</dbReference>
<dbReference type="STRING" id="295108.HT99x_00966"/>
<evidence type="ECO:0000313" key="4">
    <source>
        <dbReference type="EMBL" id="KRG21774.1"/>
    </source>
</evidence>
<gene>
    <name evidence="5" type="ORF">HT99x_003765</name>
    <name evidence="4" type="ORF">HT99x_00966</name>
</gene>
<feature type="domain" description="Rho-GAP" evidence="3">
    <location>
        <begin position="28"/>
        <end position="155"/>
    </location>
</feature>
<keyword evidence="1" id="KW-0175">Coiled coil</keyword>
<feature type="coiled-coil region" evidence="1">
    <location>
        <begin position="266"/>
        <end position="293"/>
    </location>
</feature>
<evidence type="ECO:0000259" key="3">
    <source>
        <dbReference type="Pfam" id="PF00620"/>
    </source>
</evidence>
<dbReference type="GO" id="GO:0007165">
    <property type="term" value="P:signal transduction"/>
    <property type="evidence" value="ECO:0007669"/>
    <property type="project" value="InterPro"/>
</dbReference>
<dbReference type="RefSeq" id="WP_075065603.1">
    <property type="nucleotide sequence ID" value="NZ_LKAJ02000001.1"/>
</dbReference>
<comment type="caution">
    <text evidence="4">The sequence shown here is derived from an EMBL/GenBank/DDBJ whole genome shotgun (WGS) entry which is preliminary data.</text>
</comment>
<feature type="compositionally biased region" description="Basic and acidic residues" evidence="2">
    <location>
        <begin position="341"/>
        <end position="363"/>
    </location>
</feature>